<dbReference type="Proteomes" id="UP000054097">
    <property type="component" value="Unassembled WGS sequence"/>
</dbReference>
<dbReference type="CDD" id="cd02440">
    <property type="entry name" value="AdoMet_MTases"/>
    <property type="match status" value="1"/>
</dbReference>
<dbReference type="Gene3D" id="3.40.50.150">
    <property type="entry name" value="Vaccinia Virus protein VP39"/>
    <property type="match status" value="1"/>
</dbReference>
<sequence length="258" mass="29275">MSLTWHDRCAVVIDLYMIIKAATLPTLKTLFSQPLLALQPTKLRGVFFENVWKFMGDGVDEGARETKTDLLPRGRGVLLEIGAGHGHSCKYLDRRKVTRYIALEPNVLMHDKIVLNATKAGFSPDQIQIIGHGAEETDKILNALDGDQVDTIVSILSLCGIPNAENSVARMAKDILKPGGEFLFYEHVRCDPSPTLIWWQSFWTPVWQAVVGCRLDKPSHTYVEKLNIWEERKVWGKLPSEQPNLFWHRVGVYKKKII</sequence>
<dbReference type="Pfam" id="PF13489">
    <property type="entry name" value="Methyltransf_23"/>
    <property type="match status" value="1"/>
</dbReference>
<gene>
    <name evidence="1" type="ORF">M408DRAFT_166633</name>
</gene>
<dbReference type="HOGENOM" id="CLU_037990_6_2_1"/>
<dbReference type="PANTHER" id="PTHR45036:SF1">
    <property type="entry name" value="METHYLTRANSFERASE LIKE 7A"/>
    <property type="match status" value="1"/>
</dbReference>
<dbReference type="STRING" id="933852.A0A0C2XEK6"/>
<evidence type="ECO:0000313" key="1">
    <source>
        <dbReference type="EMBL" id="KIM27552.1"/>
    </source>
</evidence>
<keyword evidence="2" id="KW-1185">Reference proteome</keyword>
<name>A0A0C2XEK6_SERVB</name>
<reference evidence="1 2" key="1">
    <citation type="submission" date="2014-04" db="EMBL/GenBank/DDBJ databases">
        <authorList>
            <consortium name="DOE Joint Genome Institute"/>
            <person name="Kuo A."/>
            <person name="Zuccaro A."/>
            <person name="Kohler A."/>
            <person name="Nagy L.G."/>
            <person name="Floudas D."/>
            <person name="Copeland A."/>
            <person name="Barry K.W."/>
            <person name="Cichocki N."/>
            <person name="Veneault-Fourrey C."/>
            <person name="LaButti K."/>
            <person name="Lindquist E.A."/>
            <person name="Lipzen A."/>
            <person name="Lundell T."/>
            <person name="Morin E."/>
            <person name="Murat C."/>
            <person name="Sun H."/>
            <person name="Tunlid A."/>
            <person name="Henrissat B."/>
            <person name="Grigoriev I.V."/>
            <person name="Hibbett D.S."/>
            <person name="Martin F."/>
            <person name="Nordberg H.P."/>
            <person name="Cantor M.N."/>
            <person name="Hua S.X."/>
        </authorList>
    </citation>
    <scope>NUCLEOTIDE SEQUENCE [LARGE SCALE GENOMIC DNA]</scope>
    <source>
        <strain evidence="1 2">MAFF 305830</strain>
    </source>
</reference>
<proteinExistence type="predicted"/>
<dbReference type="PANTHER" id="PTHR45036">
    <property type="entry name" value="METHYLTRANSFERASE LIKE 7B"/>
    <property type="match status" value="1"/>
</dbReference>
<accession>A0A0C2XEK6</accession>
<protein>
    <recommendedName>
        <fullName evidence="3">Methyltransferase type 11 domain-containing protein</fullName>
    </recommendedName>
</protein>
<dbReference type="InterPro" id="IPR052356">
    <property type="entry name" value="Thiol_S-MT"/>
</dbReference>
<evidence type="ECO:0008006" key="3">
    <source>
        <dbReference type="Google" id="ProtNLM"/>
    </source>
</evidence>
<dbReference type="InterPro" id="IPR029063">
    <property type="entry name" value="SAM-dependent_MTases_sf"/>
</dbReference>
<dbReference type="OrthoDB" id="540004at2759"/>
<dbReference type="AlphaFoldDB" id="A0A0C2XEK6"/>
<dbReference type="SUPFAM" id="SSF53335">
    <property type="entry name" value="S-adenosyl-L-methionine-dependent methyltransferases"/>
    <property type="match status" value="1"/>
</dbReference>
<dbReference type="EMBL" id="KN824298">
    <property type="protein sequence ID" value="KIM27552.1"/>
    <property type="molecule type" value="Genomic_DNA"/>
</dbReference>
<organism evidence="1 2">
    <name type="scientific">Serendipita vermifera MAFF 305830</name>
    <dbReference type="NCBI Taxonomy" id="933852"/>
    <lineage>
        <taxon>Eukaryota</taxon>
        <taxon>Fungi</taxon>
        <taxon>Dikarya</taxon>
        <taxon>Basidiomycota</taxon>
        <taxon>Agaricomycotina</taxon>
        <taxon>Agaricomycetes</taxon>
        <taxon>Sebacinales</taxon>
        <taxon>Serendipitaceae</taxon>
        <taxon>Serendipita</taxon>
    </lineage>
</organism>
<reference evidence="2" key="2">
    <citation type="submission" date="2015-01" db="EMBL/GenBank/DDBJ databases">
        <title>Evolutionary Origins and Diversification of the Mycorrhizal Mutualists.</title>
        <authorList>
            <consortium name="DOE Joint Genome Institute"/>
            <consortium name="Mycorrhizal Genomics Consortium"/>
            <person name="Kohler A."/>
            <person name="Kuo A."/>
            <person name="Nagy L.G."/>
            <person name="Floudas D."/>
            <person name="Copeland A."/>
            <person name="Barry K.W."/>
            <person name="Cichocki N."/>
            <person name="Veneault-Fourrey C."/>
            <person name="LaButti K."/>
            <person name="Lindquist E.A."/>
            <person name="Lipzen A."/>
            <person name="Lundell T."/>
            <person name="Morin E."/>
            <person name="Murat C."/>
            <person name="Riley R."/>
            <person name="Ohm R."/>
            <person name="Sun H."/>
            <person name="Tunlid A."/>
            <person name="Henrissat B."/>
            <person name="Grigoriev I.V."/>
            <person name="Hibbett D.S."/>
            <person name="Martin F."/>
        </authorList>
    </citation>
    <scope>NUCLEOTIDE SEQUENCE [LARGE SCALE GENOMIC DNA]</scope>
    <source>
        <strain evidence="2">MAFF 305830</strain>
    </source>
</reference>
<evidence type="ECO:0000313" key="2">
    <source>
        <dbReference type="Proteomes" id="UP000054097"/>
    </source>
</evidence>